<organism evidence="2 3">
    <name type="scientific">Candidatus Methylumidiphilus alinenensis</name>
    <dbReference type="NCBI Taxonomy" id="2202197"/>
    <lineage>
        <taxon>Bacteria</taxon>
        <taxon>Pseudomonadati</taxon>
        <taxon>Pseudomonadota</taxon>
        <taxon>Gammaproteobacteria</taxon>
        <taxon>Methylococcales</taxon>
        <taxon>Candidatus Methylumidiphilus</taxon>
    </lineage>
</organism>
<proteinExistence type="predicted"/>
<sequence>MKLKHAFAALLLSAFSISGAQAAGSPMNEDFSEIVALSQKAVATGKTGTVEAFAADADAAYKASKDKLTRANSPAMQRITGKLKNGANEAKAGKVAEGTAAIEEALAIMKEPPKQQKFGGGS</sequence>
<feature type="signal peptide" evidence="1">
    <location>
        <begin position="1"/>
        <end position="22"/>
    </location>
</feature>
<keyword evidence="1" id="KW-0732">Signal</keyword>
<evidence type="ECO:0000256" key="1">
    <source>
        <dbReference type="SAM" id="SignalP"/>
    </source>
</evidence>
<evidence type="ECO:0000313" key="2">
    <source>
        <dbReference type="EMBL" id="PZN81342.1"/>
    </source>
</evidence>
<gene>
    <name evidence="2" type="ORF">DM484_08575</name>
</gene>
<comment type="caution">
    <text evidence="2">The sequence shown here is derived from an EMBL/GenBank/DDBJ whole genome shotgun (WGS) entry which is preliminary data.</text>
</comment>
<accession>A0A2W4RBV4</accession>
<protein>
    <submittedName>
        <fullName evidence="2">Uncharacterized protein</fullName>
    </submittedName>
</protein>
<feature type="chain" id="PRO_5015980584" evidence="1">
    <location>
        <begin position="23"/>
        <end position="122"/>
    </location>
</feature>
<evidence type="ECO:0000313" key="3">
    <source>
        <dbReference type="Proteomes" id="UP000249396"/>
    </source>
</evidence>
<dbReference type="AlphaFoldDB" id="A0A2W4RBV4"/>
<reference evidence="2 3" key="1">
    <citation type="journal article" date="2018" name="Aquat. Microb. Ecol.">
        <title>Gammaproteobacterial methanotrophs dominate.</title>
        <authorList>
            <person name="Rissanen A.J."/>
            <person name="Saarenheimo J."/>
            <person name="Tiirola M."/>
            <person name="Peura S."/>
            <person name="Aalto S.L."/>
            <person name="Karvinen A."/>
            <person name="Nykanen H."/>
        </authorList>
    </citation>
    <scope>NUCLEOTIDE SEQUENCE [LARGE SCALE GENOMIC DNA]</scope>
    <source>
        <strain evidence="2">AMbin10</strain>
    </source>
</reference>
<dbReference type="EMBL" id="QJPH01000269">
    <property type="protein sequence ID" value="PZN81342.1"/>
    <property type="molecule type" value="Genomic_DNA"/>
</dbReference>
<dbReference type="Proteomes" id="UP000249396">
    <property type="component" value="Unassembled WGS sequence"/>
</dbReference>
<name>A0A2W4RBV4_9GAMM</name>